<accession>A0A8J8MMA1</accession>
<name>A0A8J8MMA1_9FIRM</name>
<dbReference type="PANTHER" id="PTHR46558:SF13">
    <property type="entry name" value="HTH-TYPE TRANSCRIPTIONAL REGULATOR IMMR"/>
    <property type="match status" value="1"/>
</dbReference>
<dbReference type="Proteomes" id="UP000683246">
    <property type="component" value="Chromosome"/>
</dbReference>
<dbReference type="PANTHER" id="PTHR46558">
    <property type="entry name" value="TRACRIPTIONAL REGULATORY PROTEIN-RELATED-RELATED"/>
    <property type="match status" value="1"/>
</dbReference>
<dbReference type="KEGG" id="vpy:HZI73_18225"/>
<evidence type="ECO:0000256" key="1">
    <source>
        <dbReference type="ARBA" id="ARBA00023125"/>
    </source>
</evidence>
<proteinExistence type="predicted"/>
<evidence type="ECO:0000313" key="5">
    <source>
        <dbReference type="Proteomes" id="UP000683246"/>
    </source>
</evidence>
<sequence>MSLGQRIQQLRKSKGLSQEELAEKLNVSRQSISKWELDNSIPELNKIVLMSEFFLVSTDYLLKESEHTNNDSDNNYTTAKILFITSIFFIAVGLLIAIGGWDANQELESIAVGMIIQIVGIAALFIGKAICSSVHIPVIIVMANIALFIFIPISIITDLIKGYPIRPYPSNPPEIKLFVLLYGIVLLLSIIITVTIKHNITNHKRI</sequence>
<protein>
    <submittedName>
        <fullName evidence="4">Helix-turn-helix transcriptional regulator</fullName>
    </submittedName>
</protein>
<reference evidence="4" key="1">
    <citation type="submission" date="2020-07" db="EMBL/GenBank/DDBJ databases">
        <title>Vallitalea pronyensis genome.</title>
        <authorList>
            <person name="Postec A."/>
        </authorList>
    </citation>
    <scope>NUCLEOTIDE SEQUENCE</scope>
    <source>
        <strain evidence="4">FatNI3</strain>
    </source>
</reference>
<gene>
    <name evidence="4" type="ORF">HZI73_18225</name>
</gene>
<keyword evidence="1" id="KW-0238">DNA-binding</keyword>
<evidence type="ECO:0000313" key="4">
    <source>
        <dbReference type="EMBL" id="QUI24111.1"/>
    </source>
</evidence>
<feature type="transmembrane region" description="Helical" evidence="2">
    <location>
        <begin position="81"/>
        <end position="101"/>
    </location>
</feature>
<dbReference type="EMBL" id="CP058649">
    <property type="protein sequence ID" value="QUI24111.1"/>
    <property type="molecule type" value="Genomic_DNA"/>
</dbReference>
<dbReference type="Pfam" id="PF01381">
    <property type="entry name" value="HTH_3"/>
    <property type="match status" value="1"/>
</dbReference>
<dbReference type="AlphaFoldDB" id="A0A8J8MMA1"/>
<feature type="transmembrane region" description="Helical" evidence="2">
    <location>
        <begin position="177"/>
        <end position="196"/>
    </location>
</feature>
<dbReference type="Gene3D" id="1.10.260.40">
    <property type="entry name" value="lambda repressor-like DNA-binding domains"/>
    <property type="match status" value="1"/>
</dbReference>
<dbReference type="CDD" id="cd00093">
    <property type="entry name" value="HTH_XRE"/>
    <property type="match status" value="1"/>
</dbReference>
<keyword evidence="2" id="KW-0812">Transmembrane</keyword>
<feature type="transmembrane region" description="Helical" evidence="2">
    <location>
        <begin position="138"/>
        <end position="157"/>
    </location>
</feature>
<keyword evidence="2" id="KW-1133">Transmembrane helix</keyword>
<evidence type="ECO:0000256" key="2">
    <source>
        <dbReference type="SAM" id="Phobius"/>
    </source>
</evidence>
<keyword evidence="2" id="KW-0472">Membrane</keyword>
<feature type="transmembrane region" description="Helical" evidence="2">
    <location>
        <begin position="107"/>
        <end position="126"/>
    </location>
</feature>
<dbReference type="PROSITE" id="PS50943">
    <property type="entry name" value="HTH_CROC1"/>
    <property type="match status" value="1"/>
</dbReference>
<evidence type="ECO:0000259" key="3">
    <source>
        <dbReference type="PROSITE" id="PS50943"/>
    </source>
</evidence>
<dbReference type="InterPro" id="IPR001387">
    <property type="entry name" value="Cro/C1-type_HTH"/>
</dbReference>
<dbReference type="InterPro" id="IPR010982">
    <property type="entry name" value="Lambda_DNA-bd_dom_sf"/>
</dbReference>
<organism evidence="4 5">
    <name type="scientific">Vallitalea pronyensis</name>
    <dbReference type="NCBI Taxonomy" id="1348613"/>
    <lineage>
        <taxon>Bacteria</taxon>
        <taxon>Bacillati</taxon>
        <taxon>Bacillota</taxon>
        <taxon>Clostridia</taxon>
        <taxon>Lachnospirales</taxon>
        <taxon>Vallitaleaceae</taxon>
        <taxon>Vallitalea</taxon>
    </lineage>
</organism>
<dbReference type="RefSeq" id="WP_212694803.1">
    <property type="nucleotide sequence ID" value="NZ_CP058649.1"/>
</dbReference>
<keyword evidence="5" id="KW-1185">Reference proteome</keyword>
<feature type="domain" description="HTH cro/C1-type" evidence="3">
    <location>
        <begin position="7"/>
        <end position="61"/>
    </location>
</feature>
<dbReference type="SUPFAM" id="SSF47413">
    <property type="entry name" value="lambda repressor-like DNA-binding domains"/>
    <property type="match status" value="1"/>
</dbReference>
<dbReference type="GO" id="GO:0003677">
    <property type="term" value="F:DNA binding"/>
    <property type="evidence" value="ECO:0007669"/>
    <property type="project" value="UniProtKB-KW"/>
</dbReference>
<dbReference type="SMART" id="SM00530">
    <property type="entry name" value="HTH_XRE"/>
    <property type="match status" value="1"/>
</dbReference>